<dbReference type="Pfam" id="PF00481">
    <property type="entry name" value="PP2C"/>
    <property type="match status" value="1"/>
</dbReference>
<accession>A0A2P2JTI3</accession>
<evidence type="ECO:0000256" key="10">
    <source>
        <dbReference type="RuleBase" id="RU003465"/>
    </source>
</evidence>
<evidence type="ECO:0000256" key="3">
    <source>
        <dbReference type="ARBA" id="ARBA00006702"/>
    </source>
</evidence>
<dbReference type="PROSITE" id="PS01032">
    <property type="entry name" value="PPM_1"/>
    <property type="match status" value="1"/>
</dbReference>
<comment type="cofactor">
    <cofactor evidence="1">
        <name>Mn(2+)</name>
        <dbReference type="ChEBI" id="CHEBI:29035"/>
    </cofactor>
</comment>
<keyword evidence="7" id="KW-0460">Magnesium</keyword>
<sequence>MAGICYGVVGESETAAAVEPTKRNPTSRRRRLELRPFTLVAADVAVPAPLENERKRQKLDLFPLPSTLLKSPPRDCDDAVRRCIANENNRNENKEIETSGKSECVDSSESVQGCTRIEPGKLEQYEVVKEPPKFGVTSVCGGRRDMEDAVSIHPSFIGEKTSFFGVFDGHGCSHVAVRCRDRLHEIVEEEVQSYQDQSSLEWKQTMERSFGRMDKEVEGWSDVDKSSNCRCELRTPQCDAVGSTAVVAVLAPDKIIVSNCGDSRAVLCRSGVAIPLSFEHKPDRPDELLRIEAAGGRVIYWEGPRVLGVLAMSRAIGDNYLKPYVISEPEVTVTERTAEDECLILASDGLWDVVSNDTACGVARMCFRAQNPPAPPVSSGSNAAVESSDKACSDASILLTKLALARHSTDNVSVVVVDLRRNQHQ</sequence>
<name>A0A2P2JTI3_RHIMU</name>
<dbReference type="InterPro" id="IPR001932">
    <property type="entry name" value="PPM-type_phosphatase-like_dom"/>
</dbReference>
<evidence type="ECO:0000256" key="2">
    <source>
        <dbReference type="ARBA" id="ARBA00001946"/>
    </source>
</evidence>
<dbReference type="Gene3D" id="3.60.40.10">
    <property type="entry name" value="PPM-type phosphatase domain"/>
    <property type="match status" value="1"/>
</dbReference>
<evidence type="ECO:0000256" key="4">
    <source>
        <dbReference type="ARBA" id="ARBA00013081"/>
    </source>
</evidence>
<proteinExistence type="inferred from homology"/>
<keyword evidence="6 10" id="KW-0378">Hydrolase</keyword>
<dbReference type="GO" id="GO:0046872">
    <property type="term" value="F:metal ion binding"/>
    <property type="evidence" value="ECO:0007669"/>
    <property type="project" value="UniProtKB-KW"/>
</dbReference>
<dbReference type="EC" id="3.1.3.16" evidence="4"/>
<evidence type="ECO:0000256" key="8">
    <source>
        <dbReference type="ARBA" id="ARBA00022912"/>
    </source>
</evidence>
<dbReference type="InterPro" id="IPR015655">
    <property type="entry name" value="PP2C"/>
</dbReference>
<dbReference type="SMART" id="SM00331">
    <property type="entry name" value="PP2C_SIG"/>
    <property type="match status" value="1"/>
</dbReference>
<evidence type="ECO:0000259" key="11">
    <source>
        <dbReference type="PROSITE" id="PS51746"/>
    </source>
</evidence>
<dbReference type="EMBL" id="GGEC01016299">
    <property type="protein sequence ID" value="MBW96782.1"/>
    <property type="molecule type" value="Transcribed_RNA"/>
</dbReference>
<evidence type="ECO:0000256" key="7">
    <source>
        <dbReference type="ARBA" id="ARBA00022842"/>
    </source>
</evidence>
<protein>
    <recommendedName>
        <fullName evidence="4">protein-serine/threonine phosphatase</fullName>
        <ecNumber evidence="4">3.1.3.16</ecNumber>
    </recommendedName>
</protein>
<dbReference type="GO" id="GO:0004722">
    <property type="term" value="F:protein serine/threonine phosphatase activity"/>
    <property type="evidence" value="ECO:0007669"/>
    <property type="project" value="UniProtKB-EC"/>
</dbReference>
<dbReference type="FunFam" id="3.60.40.10:FF:000065">
    <property type="entry name" value="Protein phosphatase 2C 37"/>
    <property type="match status" value="1"/>
</dbReference>
<evidence type="ECO:0000256" key="1">
    <source>
        <dbReference type="ARBA" id="ARBA00001936"/>
    </source>
</evidence>
<dbReference type="SUPFAM" id="SSF81606">
    <property type="entry name" value="PP2C-like"/>
    <property type="match status" value="1"/>
</dbReference>
<comment type="similarity">
    <text evidence="3 10">Belongs to the PP2C family.</text>
</comment>
<organism evidence="12">
    <name type="scientific">Rhizophora mucronata</name>
    <name type="common">Asiatic mangrove</name>
    <dbReference type="NCBI Taxonomy" id="61149"/>
    <lineage>
        <taxon>Eukaryota</taxon>
        <taxon>Viridiplantae</taxon>
        <taxon>Streptophyta</taxon>
        <taxon>Embryophyta</taxon>
        <taxon>Tracheophyta</taxon>
        <taxon>Spermatophyta</taxon>
        <taxon>Magnoliopsida</taxon>
        <taxon>eudicotyledons</taxon>
        <taxon>Gunneridae</taxon>
        <taxon>Pentapetalae</taxon>
        <taxon>rosids</taxon>
        <taxon>fabids</taxon>
        <taxon>Malpighiales</taxon>
        <taxon>Rhizophoraceae</taxon>
        <taxon>Rhizophora</taxon>
    </lineage>
</organism>
<dbReference type="AlphaFoldDB" id="A0A2P2JTI3"/>
<evidence type="ECO:0000256" key="9">
    <source>
        <dbReference type="ARBA" id="ARBA00023211"/>
    </source>
</evidence>
<dbReference type="GO" id="GO:0009788">
    <property type="term" value="P:negative regulation of abscisic acid-activated signaling pathway"/>
    <property type="evidence" value="ECO:0007669"/>
    <property type="project" value="UniProtKB-ARBA"/>
</dbReference>
<reference evidence="12" key="1">
    <citation type="submission" date="2018-02" db="EMBL/GenBank/DDBJ databases">
        <title>Rhizophora mucronata_Transcriptome.</title>
        <authorList>
            <person name="Meera S.P."/>
            <person name="Sreeshan A."/>
            <person name="Augustine A."/>
        </authorList>
    </citation>
    <scope>NUCLEOTIDE SEQUENCE</scope>
    <source>
        <tissue evidence="12">Leaf</tissue>
    </source>
</reference>
<comment type="cofactor">
    <cofactor evidence="2">
        <name>Mg(2+)</name>
        <dbReference type="ChEBI" id="CHEBI:18420"/>
    </cofactor>
</comment>
<keyword evidence="9" id="KW-0464">Manganese</keyword>
<keyword evidence="8 10" id="KW-0904">Protein phosphatase</keyword>
<dbReference type="CDD" id="cd00143">
    <property type="entry name" value="PP2Cc"/>
    <property type="match status" value="1"/>
</dbReference>
<dbReference type="PROSITE" id="PS51746">
    <property type="entry name" value="PPM_2"/>
    <property type="match status" value="1"/>
</dbReference>
<dbReference type="SMART" id="SM00332">
    <property type="entry name" value="PP2Cc"/>
    <property type="match status" value="1"/>
</dbReference>
<evidence type="ECO:0000256" key="6">
    <source>
        <dbReference type="ARBA" id="ARBA00022801"/>
    </source>
</evidence>
<dbReference type="InterPro" id="IPR036457">
    <property type="entry name" value="PPM-type-like_dom_sf"/>
</dbReference>
<evidence type="ECO:0000256" key="5">
    <source>
        <dbReference type="ARBA" id="ARBA00022723"/>
    </source>
</evidence>
<dbReference type="InterPro" id="IPR000222">
    <property type="entry name" value="PP2C_BS"/>
</dbReference>
<evidence type="ECO:0000313" key="12">
    <source>
        <dbReference type="EMBL" id="MBW96782.1"/>
    </source>
</evidence>
<keyword evidence="5" id="KW-0479">Metal-binding</keyword>
<dbReference type="PANTHER" id="PTHR47992">
    <property type="entry name" value="PROTEIN PHOSPHATASE"/>
    <property type="match status" value="1"/>
</dbReference>
<feature type="domain" description="PPM-type phosphatase" evidence="11">
    <location>
        <begin position="133"/>
        <end position="419"/>
    </location>
</feature>